<gene>
    <name evidence="6" type="ORF">CYJ34_08335</name>
</gene>
<dbReference type="GO" id="GO:0008705">
    <property type="term" value="F:methionine synthase activity"/>
    <property type="evidence" value="ECO:0007669"/>
    <property type="project" value="TreeGrafter"/>
</dbReference>
<proteinExistence type="inferred from homology"/>
<dbReference type="AlphaFoldDB" id="A0A2I1M579"/>
<dbReference type="Proteomes" id="UP000234335">
    <property type="component" value="Unassembled WGS sequence"/>
</dbReference>
<dbReference type="InterPro" id="IPR036594">
    <property type="entry name" value="Meth_synthase_dom"/>
</dbReference>
<sequence length="218" mass="24452">MASKEEYFEKMANMVIEEEDEEIADLCRDYLAEGYDPQEAIFNGLIKGMNEVGRLFEEEEYYISDLLICSDAMYNGIDVLKENIETHEEKNVATAVIGVIEGDTHDIGKNLVKLMFEIAGYKMIDLGKDVPVEKFVDEAVANDADFIMMSTLMTTTMDNMKKVIDILNERGIRDQFIVMIGGGPVSESYANDIGADAYSENANEAVKVAQHLLENKCK</sequence>
<dbReference type="SMART" id="SM01018">
    <property type="entry name" value="B12-binding_2"/>
    <property type="match status" value="1"/>
</dbReference>
<dbReference type="FunFam" id="3.40.50.280:FF:000003">
    <property type="entry name" value="Dimethylamine methyltransferase corrinoid protein"/>
    <property type="match status" value="1"/>
</dbReference>
<dbReference type="InterPro" id="IPR050554">
    <property type="entry name" value="Met_Synthase/Corrinoid"/>
</dbReference>
<organism evidence="6 7">
    <name type="scientific">Anaerococcus octavius</name>
    <dbReference type="NCBI Taxonomy" id="54007"/>
    <lineage>
        <taxon>Bacteria</taxon>
        <taxon>Bacillati</taxon>
        <taxon>Bacillota</taxon>
        <taxon>Tissierellia</taxon>
        <taxon>Tissierellales</taxon>
        <taxon>Peptoniphilaceae</taxon>
        <taxon>Anaerococcus</taxon>
    </lineage>
</organism>
<dbReference type="GO" id="GO:0005829">
    <property type="term" value="C:cytosol"/>
    <property type="evidence" value="ECO:0007669"/>
    <property type="project" value="TreeGrafter"/>
</dbReference>
<evidence type="ECO:0000259" key="4">
    <source>
        <dbReference type="PROSITE" id="PS51332"/>
    </source>
</evidence>
<keyword evidence="2" id="KW-0479">Metal-binding</keyword>
<dbReference type="InterPro" id="IPR006158">
    <property type="entry name" value="Cobalamin-bd"/>
</dbReference>
<keyword evidence="3" id="KW-0170">Cobalt</keyword>
<dbReference type="PROSITE" id="PS51332">
    <property type="entry name" value="B12_BINDING"/>
    <property type="match status" value="1"/>
</dbReference>
<comment type="similarity">
    <text evidence="1">Belongs to the methylamine corrinoid protein family.</text>
</comment>
<evidence type="ECO:0000259" key="5">
    <source>
        <dbReference type="PROSITE" id="PS51337"/>
    </source>
</evidence>
<dbReference type="GO" id="GO:0046872">
    <property type="term" value="F:metal ion binding"/>
    <property type="evidence" value="ECO:0007669"/>
    <property type="project" value="UniProtKB-KW"/>
</dbReference>
<dbReference type="RefSeq" id="WP_101540816.1">
    <property type="nucleotide sequence ID" value="NZ_PKGS01000007.1"/>
</dbReference>
<protein>
    <submittedName>
        <fullName evidence="6">Cobalamin-binding protein</fullName>
    </submittedName>
</protein>
<keyword evidence="7" id="KW-1185">Reference proteome</keyword>
<dbReference type="SUPFAM" id="SSF52242">
    <property type="entry name" value="Cobalamin (vitamin B12)-binding domain"/>
    <property type="match status" value="1"/>
</dbReference>
<dbReference type="Pfam" id="PF02310">
    <property type="entry name" value="B12-binding"/>
    <property type="match status" value="1"/>
</dbReference>
<feature type="domain" description="B12-binding" evidence="4">
    <location>
        <begin position="92"/>
        <end position="218"/>
    </location>
</feature>
<dbReference type="GO" id="GO:0046653">
    <property type="term" value="P:tetrahydrofolate metabolic process"/>
    <property type="evidence" value="ECO:0007669"/>
    <property type="project" value="TreeGrafter"/>
</dbReference>
<feature type="domain" description="B12-binding N-terminal" evidence="5">
    <location>
        <begin position="1"/>
        <end position="92"/>
    </location>
</feature>
<evidence type="ECO:0000256" key="3">
    <source>
        <dbReference type="ARBA" id="ARBA00023285"/>
    </source>
</evidence>
<evidence type="ECO:0000256" key="1">
    <source>
        <dbReference type="ARBA" id="ARBA00010854"/>
    </source>
</evidence>
<evidence type="ECO:0000313" key="7">
    <source>
        <dbReference type="Proteomes" id="UP000234335"/>
    </source>
</evidence>
<dbReference type="GO" id="GO:0050667">
    <property type="term" value="P:homocysteine metabolic process"/>
    <property type="evidence" value="ECO:0007669"/>
    <property type="project" value="TreeGrafter"/>
</dbReference>
<dbReference type="EMBL" id="PKGS01000007">
    <property type="protein sequence ID" value="PKZ15283.1"/>
    <property type="molecule type" value="Genomic_DNA"/>
</dbReference>
<dbReference type="PANTHER" id="PTHR45833">
    <property type="entry name" value="METHIONINE SYNTHASE"/>
    <property type="match status" value="1"/>
</dbReference>
<dbReference type="CDD" id="cd02070">
    <property type="entry name" value="corrinoid_protein_B12-BD"/>
    <property type="match status" value="1"/>
</dbReference>
<dbReference type="Gene3D" id="3.40.50.280">
    <property type="entry name" value="Cobalamin-binding domain"/>
    <property type="match status" value="1"/>
</dbReference>
<reference evidence="6 7" key="1">
    <citation type="submission" date="2017-12" db="EMBL/GenBank/DDBJ databases">
        <title>Phylogenetic diversity of female urinary microbiome.</title>
        <authorList>
            <person name="Thomas-White K."/>
            <person name="Wolfe A.J."/>
        </authorList>
    </citation>
    <scope>NUCLEOTIDE SEQUENCE [LARGE SCALE GENOMIC DNA]</scope>
    <source>
        <strain evidence="6 7">UMB0119</strain>
    </source>
</reference>
<dbReference type="Pfam" id="PF02607">
    <property type="entry name" value="B12-binding_2"/>
    <property type="match status" value="1"/>
</dbReference>
<evidence type="ECO:0000256" key="2">
    <source>
        <dbReference type="ARBA" id="ARBA00022723"/>
    </source>
</evidence>
<evidence type="ECO:0000313" key="6">
    <source>
        <dbReference type="EMBL" id="PKZ15283.1"/>
    </source>
</evidence>
<dbReference type="PANTHER" id="PTHR45833:SF1">
    <property type="entry name" value="METHIONINE SYNTHASE"/>
    <property type="match status" value="1"/>
</dbReference>
<name>A0A2I1M579_9FIRM</name>
<dbReference type="Gene3D" id="1.10.1240.10">
    <property type="entry name" value="Methionine synthase domain"/>
    <property type="match status" value="1"/>
</dbReference>
<dbReference type="InterPro" id="IPR003759">
    <property type="entry name" value="Cbl-bd_cap"/>
</dbReference>
<dbReference type="PROSITE" id="PS51337">
    <property type="entry name" value="B12_BINDING_NTER"/>
    <property type="match status" value="1"/>
</dbReference>
<dbReference type="InterPro" id="IPR036724">
    <property type="entry name" value="Cobalamin-bd_sf"/>
</dbReference>
<dbReference type="SUPFAM" id="SSF47644">
    <property type="entry name" value="Methionine synthase domain"/>
    <property type="match status" value="1"/>
</dbReference>
<accession>A0A2I1M579</accession>
<comment type="caution">
    <text evidence="6">The sequence shown here is derived from an EMBL/GenBank/DDBJ whole genome shotgun (WGS) entry which is preliminary data.</text>
</comment>
<dbReference type="GO" id="GO:0031419">
    <property type="term" value="F:cobalamin binding"/>
    <property type="evidence" value="ECO:0007669"/>
    <property type="project" value="InterPro"/>
</dbReference>